<dbReference type="SUPFAM" id="SSF56436">
    <property type="entry name" value="C-type lectin-like"/>
    <property type="match status" value="1"/>
</dbReference>
<dbReference type="Pfam" id="PF13676">
    <property type="entry name" value="TIR_2"/>
    <property type="match status" value="1"/>
</dbReference>
<dbReference type="InterPro" id="IPR035897">
    <property type="entry name" value="Toll_tir_struct_dom_sf"/>
</dbReference>
<dbReference type="Proteomes" id="UP000019140">
    <property type="component" value="Unassembled WGS sequence"/>
</dbReference>
<dbReference type="GO" id="GO:0007165">
    <property type="term" value="P:signal transduction"/>
    <property type="evidence" value="ECO:0007669"/>
    <property type="project" value="InterPro"/>
</dbReference>
<keyword evidence="4" id="KW-1185">Reference proteome</keyword>
<evidence type="ECO:0000259" key="2">
    <source>
        <dbReference type="PROSITE" id="PS50104"/>
    </source>
</evidence>
<evidence type="ECO:0000313" key="4">
    <source>
        <dbReference type="Proteomes" id="UP000019140"/>
    </source>
</evidence>
<dbReference type="InterPro" id="IPR016187">
    <property type="entry name" value="CTDL_fold"/>
</dbReference>
<proteinExistence type="predicted"/>
<organism evidence="3 4">
    <name type="scientific">Candidatus Entotheonella gemina</name>
    <dbReference type="NCBI Taxonomy" id="1429439"/>
    <lineage>
        <taxon>Bacteria</taxon>
        <taxon>Pseudomonadati</taxon>
        <taxon>Nitrospinota/Tectimicrobiota group</taxon>
        <taxon>Candidatus Tectimicrobiota</taxon>
        <taxon>Candidatus Entotheonellia</taxon>
        <taxon>Candidatus Entotheonellales</taxon>
        <taxon>Candidatus Entotheonellaceae</taxon>
        <taxon>Candidatus Entotheonella</taxon>
    </lineage>
</organism>
<keyword evidence="1" id="KW-0175">Coiled coil</keyword>
<dbReference type="PATRIC" id="fig|1429439.4.peg.1484"/>
<dbReference type="HOGENOM" id="CLU_333087_0_0_7"/>
<dbReference type="InterPro" id="IPR042095">
    <property type="entry name" value="SUMF_sf"/>
</dbReference>
<dbReference type="InterPro" id="IPR051043">
    <property type="entry name" value="Sulfatase_Mod_Factor_Kinase"/>
</dbReference>
<comment type="caution">
    <text evidence="3">The sequence shown here is derived from an EMBL/GenBank/DDBJ whole genome shotgun (WGS) entry which is preliminary data.</text>
</comment>
<dbReference type="InterPro" id="IPR027417">
    <property type="entry name" value="P-loop_NTPase"/>
</dbReference>
<dbReference type="PROSITE" id="PS50104">
    <property type="entry name" value="TIR"/>
    <property type="match status" value="1"/>
</dbReference>
<dbReference type="PANTHER" id="PTHR23150">
    <property type="entry name" value="SULFATASE MODIFYING FACTOR 1, 2"/>
    <property type="match status" value="1"/>
</dbReference>
<dbReference type="PANTHER" id="PTHR23150:SF19">
    <property type="entry name" value="FORMYLGLYCINE-GENERATING ENZYME"/>
    <property type="match status" value="1"/>
</dbReference>
<gene>
    <name evidence="3" type="ORF">ETSY2_08655</name>
</gene>
<reference evidence="3 4" key="1">
    <citation type="journal article" date="2014" name="Nature">
        <title>An environmental bacterial taxon with a large and distinct metabolic repertoire.</title>
        <authorList>
            <person name="Wilson M.C."/>
            <person name="Mori T."/>
            <person name="Ruckert C."/>
            <person name="Uria A.R."/>
            <person name="Helf M.J."/>
            <person name="Takada K."/>
            <person name="Gernert C."/>
            <person name="Steffens U.A."/>
            <person name="Heycke N."/>
            <person name="Schmitt S."/>
            <person name="Rinke C."/>
            <person name="Helfrich E.J."/>
            <person name="Brachmann A.O."/>
            <person name="Gurgui C."/>
            <person name="Wakimoto T."/>
            <person name="Kracht M."/>
            <person name="Crusemann M."/>
            <person name="Hentschel U."/>
            <person name="Abe I."/>
            <person name="Matsunaga S."/>
            <person name="Kalinowski J."/>
            <person name="Takeyama H."/>
            <person name="Piel J."/>
        </authorList>
    </citation>
    <scope>NUCLEOTIDE SEQUENCE [LARGE SCALE GENOMIC DNA]</scope>
    <source>
        <strain evidence="4">TSY2</strain>
    </source>
</reference>
<sequence length="858" mass="97569">MEREADIQLRLAIERNQRYPYFLAPRQIGKSSLIQHTISVLDSNRYRCIFVDLSTFPEKTFGDYDVFLRHITKICLSDFQIRLSKRSKTVYSNFSKALEEILQFCQERVIIFIDEVDVLASVDFKDSFLSLIRSMFNERAWKPELERLQFILSGTIEQTKLISDSLRSPFNVGVSIKLNDLTLEQTHEMTLHLQVKEESMLWKITHAVYVYTSGSVYLTQLVLEKLWDQYDSDFKRKFSLDSIDSIVDAIFVESSNNVHFTNIYRAIAENPELQRSFLNAIQEKPITKPEGEALQLIGIVGTTFSYRNDIYRRVFGIDGPLELPPRAKAVPHHTIFLAYARQDTILIQALANDLRALGGTVWLDEEVSGGQAWWDHILEQIRACDVFVFALSPAALESLACRRESAYAAALGKSILPILLTGDEPRHRLSSDLAKIQYVDYREQTRGTSLRLARALSTMPSTPPLPEPLPEPPDVPLSYLNQLAAQINGEAPLNFEAQSVLVIQLKRSLTNSETAQDARALIGQLRRRRDLLAQVADEMDEALGTTPAWLETKLTALQQERDALQQRASERQRKVVELEVALTEEKAARQKEREEFQRRESELQIKLEAEAQQITSDSPKSDLTEWYTNSIGMAFVLIPAGTFQMGSNDGYDNEKPVHRVIISRPFYLGIYKVTQAQWEAVMGSNPSEFTGDPNLPVTNVSWHDIQEFIEKLNDGEMGHTYRLPTEAEWEYAARAGTITAYSFGDDPGWLDQYGWYDGNSARKPHAVGQLKANPWGLYDIHGNVWEWVQDWYGVTYPSDHQADPKGPKKGSRRVVRGGSFDFPSVALRTAFRSGDLPEGRAWDIGFRCACVPVSVLNH</sequence>
<dbReference type="AlphaFoldDB" id="W4ME34"/>
<dbReference type="SUPFAM" id="SSF52200">
    <property type="entry name" value="Toll/Interleukin receptor TIR domain"/>
    <property type="match status" value="1"/>
</dbReference>
<dbReference type="InterPro" id="IPR005532">
    <property type="entry name" value="SUMF_dom"/>
</dbReference>
<dbReference type="Pfam" id="PF03781">
    <property type="entry name" value="FGE-sulfatase"/>
    <property type="match status" value="1"/>
</dbReference>
<name>W4ME34_9BACT</name>
<dbReference type="InterPro" id="IPR000157">
    <property type="entry name" value="TIR_dom"/>
</dbReference>
<accession>W4ME34</accession>
<dbReference type="Gene3D" id="3.90.1580.10">
    <property type="entry name" value="paralog of FGE (formylglycine-generating enzyme)"/>
    <property type="match status" value="1"/>
</dbReference>
<dbReference type="Pfam" id="PF14516">
    <property type="entry name" value="AAA_35"/>
    <property type="match status" value="1"/>
</dbReference>
<evidence type="ECO:0000313" key="3">
    <source>
        <dbReference type="EMBL" id="ETX07877.1"/>
    </source>
</evidence>
<dbReference type="GO" id="GO:0120147">
    <property type="term" value="F:formylglycine-generating oxidase activity"/>
    <property type="evidence" value="ECO:0007669"/>
    <property type="project" value="TreeGrafter"/>
</dbReference>
<dbReference type="EMBL" id="AZHX01000350">
    <property type="protein sequence ID" value="ETX07877.1"/>
    <property type="molecule type" value="Genomic_DNA"/>
</dbReference>
<dbReference type="Gene3D" id="3.40.50.10140">
    <property type="entry name" value="Toll/interleukin-1 receptor homology (TIR) domain"/>
    <property type="match status" value="1"/>
</dbReference>
<dbReference type="SMART" id="SM00255">
    <property type="entry name" value="TIR"/>
    <property type="match status" value="1"/>
</dbReference>
<protein>
    <recommendedName>
        <fullName evidence="2">TIR domain-containing protein</fullName>
    </recommendedName>
</protein>
<dbReference type="SUPFAM" id="SSF52540">
    <property type="entry name" value="P-loop containing nucleoside triphosphate hydrolases"/>
    <property type="match status" value="1"/>
</dbReference>
<feature type="domain" description="TIR" evidence="2">
    <location>
        <begin position="331"/>
        <end position="460"/>
    </location>
</feature>
<feature type="coiled-coil region" evidence="1">
    <location>
        <begin position="554"/>
        <end position="613"/>
    </location>
</feature>
<evidence type="ECO:0000256" key="1">
    <source>
        <dbReference type="SAM" id="Coils"/>
    </source>
</evidence>
<dbReference type="Gene3D" id="3.40.50.300">
    <property type="entry name" value="P-loop containing nucleotide triphosphate hydrolases"/>
    <property type="match status" value="1"/>
</dbReference>